<evidence type="ECO:0000256" key="4">
    <source>
        <dbReference type="ARBA" id="ARBA00023163"/>
    </source>
</evidence>
<comment type="similarity">
    <text evidence="1">Belongs to the sigma-70 factor family. ECF subfamily.</text>
</comment>
<dbReference type="Pfam" id="PF08281">
    <property type="entry name" value="Sigma70_r4_2"/>
    <property type="match status" value="1"/>
</dbReference>
<dbReference type="EMBL" id="KT900023">
    <property type="protein sequence ID" value="AMR00561.1"/>
    <property type="molecule type" value="Genomic_DNA"/>
</dbReference>
<proteinExistence type="inferred from homology"/>
<protein>
    <submittedName>
        <fullName evidence="7">DNA-directed RNA polymerase sigma-70 factor</fullName>
    </submittedName>
</protein>
<dbReference type="PANTHER" id="PTHR43133">
    <property type="entry name" value="RNA POLYMERASE ECF-TYPE SIGMA FACTO"/>
    <property type="match status" value="1"/>
</dbReference>
<dbReference type="InterPro" id="IPR036388">
    <property type="entry name" value="WH-like_DNA-bd_sf"/>
</dbReference>
<dbReference type="GO" id="GO:0006352">
    <property type="term" value="P:DNA-templated transcription initiation"/>
    <property type="evidence" value="ECO:0007669"/>
    <property type="project" value="InterPro"/>
</dbReference>
<feature type="domain" description="RNA polymerase sigma-70 region 2" evidence="5">
    <location>
        <begin position="18"/>
        <end position="79"/>
    </location>
</feature>
<dbReference type="InterPro" id="IPR013325">
    <property type="entry name" value="RNA_pol_sigma_r2"/>
</dbReference>
<dbReference type="Gene3D" id="1.10.1740.10">
    <property type="match status" value="1"/>
</dbReference>
<sequence>MDLSLSPSAPTLGEVFIANRAQLQRVAQKIVRTADLADEVLQDAYLKLADGASVRDVRKPLGYCCQVVRNVAVDYHRHHSVEASYRTYCDDVELVSPPSSNDAPDRVLGGRQALVAIDRVLEALPPRTRLAFELNRLGGLTQREIATRLGCSATLVNFMIKDADAALESCRYLVQAA</sequence>
<dbReference type="PANTHER" id="PTHR43133:SF63">
    <property type="entry name" value="RNA POLYMERASE SIGMA FACTOR FECI-RELATED"/>
    <property type="match status" value="1"/>
</dbReference>
<evidence type="ECO:0000256" key="2">
    <source>
        <dbReference type="ARBA" id="ARBA00023015"/>
    </source>
</evidence>
<evidence type="ECO:0000259" key="6">
    <source>
        <dbReference type="Pfam" id="PF08281"/>
    </source>
</evidence>
<keyword evidence="3" id="KW-0731">Sigma factor</keyword>
<dbReference type="InterPro" id="IPR013324">
    <property type="entry name" value="RNA_pol_sigma_r3/r4-like"/>
</dbReference>
<name>A0A142G9C5_9BURK</name>
<evidence type="ECO:0000256" key="1">
    <source>
        <dbReference type="ARBA" id="ARBA00010641"/>
    </source>
</evidence>
<keyword evidence="4" id="KW-0804">Transcription</keyword>
<dbReference type="GO" id="GO:0000428">
    <property type="term" value="C:DNA-directed RNA polymerase complex"/>
    <property type="evidence" value="ECO:0007669"/>
    <property type="project" value="UniProtKB-KW"/>
</dbReference>
<evidence type="ECO:0000259" key="5">
    <source>
        <dbReference type="Pfam" id="PF04542"/>
    </source>
</evidence>
<dbReference type="InterPro" id="IPR014284">
    <property type="entry name" value="RNA_pol_sigma-70_dom"/>
</dbReference>
<dbReference type="Pfam" id="PF04542">
    <property type="entry name" value="Sigma70_r2"/>
    <property type="match status" value="1"/>
</dbReference>
<dbReference type="GO" id="GO:0003677">
    <property type="term" value="F:DNA binding"/>
    <property type="evidence" value="ECO:0007669"/>
    <property type="project" value="InterPro"/>
</dbReference>
<accession>A0A142G9C5</accession>
<dbReference type="GO" id="GO:0016987">
    <property type="term" value="F:sigma factor activity"/>
    <property type="evidence" value="ECO:0007669"/>
    <property type="project" value="UniProtKB-KW"/>
</dbReference>
<dbReference type="NCBIfam" id="TIGR02937">
    <property type="entry name" value="sigma70-ECF"/>
    <property type="match status" value="1"/>
</dbReference>
<organism evidence="7">
    <name type="scientific">Variovorax boronicumulans NBRC 103145</name>
    <dbReference type="NCBI Taxonomy" id="1321609"/>
    <lineage>
        <taxon>Bacteria</taxon>
        <taxon>Pseudomonadati</taxon>
        <taxon>Pseudomonadota</taxon>
        <taxon>Betaproteobacteria</taxon>
        <taxon>Burkholderiales</taxon>
        <taxon>Comamonadaceae</taxon>
        <taxon>Variovorax</taxon>
    </lineage>
</organism>
<dbReference type="SUPFAM" id="SSF88946">
    <property type="entry name" value="Sigma2 domain of RNA polymerase sigma factors"/>
    <property type="match status" value="1"/>
</dbReference>
<dbReference type="RefSeq" id="WP_062469894.1">
    <property type="nucleotide sequence ID" value="NZ_BCUS01000004.1"/>
</dbReference>
<dbReference type="AlphaFoldDB" id="A0A142G9C5"/>
<dbReference type="InterPro" id="IPR039425">
    <property type="entry name" value="RNA_pol_sigma-70-like"/>
</dbReference>
<evidence type="ECO:0000256" key="3">
    <source>
        <dbReference type="ARBA" id="ARBA00023082"/>
    </source>
</evidence>
<dbReference type="SUPFAM" id="SSF88659">
    <property type="entry name" value="Sigma3 and sigma4 domains of RNA polymerase sigma factors"/>
    <property type="match status" value="1"/>
</dbReference>
<reference evidence="7" key="1">
    <citation type="journal article" date="2016" name="J. Nat. Prod.">
        <title>Variochelins, Lipopeptide Siderophores from Variovorax boronicumulans Discovered by Genome Mining.</title>
        <authorList>
            <person name="Kurth C."/>
            <person name="Schieferdecker S."/>
            <person name="Athanasopoulou K."/>
            <person name="Seccareccia I."/>
            <person name="Nett M."/>
        </authorList>
    </citation>
    <scope>NUCLEOTIDE SEQUENCE</scope>
    <source>
        <strain evidence="7">BAM-48</strain>
    </source>
</reference>
<keyword evidence="7" id="KW-0240">DNA-directed RNA polymerase</keyword>
<dbReference type="Gene3D" id="1.10.10.10">
    <property type="entry name" value="Winged helix-like DNA-binding domain superfamily/Winged helix DNA-binding domain"/>
    <property type="match status" value="1"/>
</dbReference>
<feature type="domain" description="RNA polymerase sigma factor 70 region 4 type 2" evidence="6">
    <location>
        <begin position="115"/>
        <end position="162"/>
    </location>
</feature>
<dbReference type="InterPro" id="IPR013249">
    <property type="entry name" value="RNA_pol_sigma70_r4_t2"/>
</dbReference>
<keyword evidence="2" id="KW-0805">Transcription regulation</keyword>
<evidence type="ECO:0000313" key="7">
    <source>
        <dbReference type="EMBL" id="AMR00561.1"/>
    </source>
</evidence>
<dbReference type="InterPro" id="IPR007627">
    <property type="entry name" value="RNA_pol_sigma70_r2"/>
</dbReference>